<sequence length="48" mass="5434">MVHNQDEILPLLESNAEVDLGIQIAWDGRVWLCVNGQAFLRFKPSPGR</sequence>
<dbReference type="Proteomes" id="UP000503093">
    <property type="component" value="Segment"/>
</dbReference>
<name>A0A6G6XJK5_9CAUD</name>
<keyword evidence="2" id="KW-1185">Reference proteome</keyword>
<dbReference type="RefSeq" id="YP_010059389.1">
    <property type="nucleotide sequence ID" value="NC_054725.1"/>
</dbReference>
<protein>
    <submittedName>
        <fullName evidence="1">Uncharacterized protein</fullName>
    </submittedName>
</protein>
<proteinExistence type="predicted"/>
<dbReference type="KEGG" id="vg:64766621"/>
<organism evidence="1 2">
    <name type="scientific">Gordonia phage Skog</name>
    <dbReference type="NCBI Taxonomy" id="2704033"/>
    <lineage>
        <taxon>Viruses</taxon>
        <taxon>Duplodnaviria</taxon>
        <taxon>Heunggongvirae</taxon>
        <taxon>Uroviricota</taxon>
        <taxon>Caudoviricetes</taxon>
        <taxon>Skogvirus</taxon>
        <taxon>Skogvirus Skog</taxon>
    </lineage>
</organism>
<dbReference type="EMBL" id="MN908687">
    <property type="protein sequence ID" value="QIG58291.1"/>
    <property type="molecule type" value="Genomic_DNA"/>
</dbReference>
<dbReference type="GeneID" id="64766621"/>
<evidence type="ECO:0000313" key="1">
    <source>
        <dbReference type="EMBL" id="QIG58291.1"/>
    </source>
</evidence>
<gene>
    <name evidence="1" type="primary">140</name>
    <name evidence="1" type="ORF">SEA_SKOG_139</name>
</gene>
<accession>A0A6G6XJK5</accession>
<reference evidence="1 2" key="1">
    <citation type="submission" date="2020-01" db="EMBL/GenBank/DDBJ databases">
        <authorList>
            <person name="Alvaro L.E."/>
            <person name="Baker K.N."/>
            <person name="Baxter I.S."/>
            <person name="Brown M.R."/>
            <person name="Driscoll K.D."/>
            <person name="Elrubaie J.M."/>
            <person name="Feith S.L."/>
            <person name="Indihar D.F."/>
            <person name="Knoch V.T."/>
            <person name="Koirtyohann K.M."/>
            <person name="Kratz M.A."/>
            <person name="Lear A.H."/>
            <person name="Lindblom K.E."/>
            <person name="Marcus E.R."/>
            <person name="Murphy M.E."/>
            <person name="Sensor R."/>
            <person name="Sherman S.J."/>
            <person name="Swift V.R."/>
            <person name="White K.E."/>
            <person name="Wills S.J."/>
            <person name="Gatt S.M."/>
            <person name="Lohbauer S.A."/>
            <person name="Power T.R."/>
            <person name="Rosales K.A."/>
            <person name="Sisson B.M."/>
            <person name="Isern S."/>
            <person name="Michael S.F."/>
            <person name="Sunnen C.N."/>
            <person name="Garlena R.A."/>
            <person name="Russell D.A."/>
            <person name="Pope W.H."/>
            <person name="Jacobs-Sera D."/>
            <person name="Hatfull G.F."/>
        </authorList>
    </citation>
    <scope>NUCLEOTIDE SEQUENCE [LARGE SCALE GENOMIC DNA]</scope>
</reference>
<evidence type="ECO:0000313" key="2">
    <source>
        <dbReference type="Proteomes" id="UP000503093"/>
    </source>
</evidence>